<dbReference type="CDD" id="cd03443">
    <property type="entry name" value="PaaI_thioesterase"/>
    <property type="match status" value="1"/>
</dbReference>
<keyword evidence="2 5" id="KW-0378">Hydrolase</keyword>
<comment type="caution">
    <text evidence="5">The sequence shown here is derived from an EMBL/GenBank/DDBJ whole genome shotgun (WGS) entry which is preliminary data.</text>
</comment>
<evidence type="ECO:0000256" key="3">
    <source>
        <dbReference type="SAM" id="MobiDB-lite"/>
    </source>
</evidence>
<dbReference type="GO" id="GO:0016787">
    <property type="term" value="F:hydrolase activity"/>
    <property type="evidence" value="ECO:0007669"/>
    <property type="project" value="UniProtKB-KW"/>
</dbReference>
<keyword evidence="6" id="KW-1185">Reference proteome</keyword>
<evidence type="ECO:0000313" key="6">
    <source>
        <dbReference type="Proteomes" id="UP001331936"/>
    </source>
</evidence>
<evidence type="ECO:0000313" key="5">
    <source>
        <dbReference type="EMBL" id="MEE2033610.1"/>
    </source>
</evidence>
<accession>A0ABU7JUS4</accession>
<dbReference type="InterPro" id="IPR003736">
    <property type="entry name" value="PAAI_dom"/>
</dbReference>
<dbReference type="Proteomes" id="UP001331936">
    <property type="component" value="Unassembled WGS sequence"/>
</dbReference>
<dbReference type="InterPro" id="IPR006683">
    <property type="entry name" value="Thioestr_dom"/>
</dbReference>
<sequence length="147" mass="15505">MTADTEGRPSLRATPEMPEGSGAFVREAGLEIQEVTPTRLVGTITLDARHHTPWGIVHGGVYATAIESAASIGACHAVEDRKLVAVGLTNTTNFVRPMTSGIVTVEARALNQGRQQQLWAVSITDSAGRLVAHGDVRLQNIAPAAVD</sequence>
<evidence type="ECO:0000256" key="1">
    <source>
        <dbReference type="ARBA" id="ARBA00008324"/>
    </source>
</evidence>
<dbReference type="SUPFAM" id="SSF54637">
    <property type="entry name" value="Thioesterase/thiol ester dehydrase-isomerase"/>
    <property type="match status" value="1"/>
</dbReference>
<proteinExistence type="inferred from homology"/>
<dbReference type="Gene3D" id="3.10.129.10">
    <property type="entry name" value="Hotdog Thioesterase"/>
    <property type="match status" value="1"/>
</dbReference>
<comment type="similarity">
    <text evidence="1">Belongs to the thioesterase PaaI family.</text>
</comment>
<dbReference type="Pfam" id="PF03061">
    <property type="entry name" value="4HBT"/>
    <property type="match status" value="1"/>
</dbReference>
<organism evidence="5 6">
    <name type="scientific">Rhodococcus chondri</name>
    <dbReference type="NCBI Taxonomy" id="3065941"/>
    <lineage>
        <taxon>Bacteria</taxon>
        <taxon>Bacillati</taxon>
        <taxon>Actinomycetota</taxon>
        <taxon>Actinomycetes</taxon>
        <taxon>Mycobacteriales</taxon>
        <taxon>Nocardiaceae</taxon>
        <taxon>Rhodococcus</taxon>
    </lineage>
</organism>
<name>A0ABU7JUS4_9NOCA</name>
<reference evidence="5 6" key="1">
    <citation type="submission" date="2023-08" db="EMBL/GenBank/DDBJ databases">
        <authorList>
            <person name="Girao M."/>
            <person name="Carvalho M.F."/>
        </authorList>
    </citation>
    <scope>NUCLEOTIDE SEQUENCE [LARGE SCALE GENOMIC DNA]</scope>
    <source>
        <strain evidence="5 6">CC-R104</strain>
    </source>
</reference>
<dbReference type="NCBIfam" id="TIGR00369">
    <property type="entry name" value="unchar_dom_1"/>
    <property type="match status" value="1"/>
</dbReference>
<evidence type="ECO:0000259" key="4">
    <source>
        <dbReference type="Pfam" id="PF03061"/>
    </source>
</evidence>
<feature type="region of interest" description="Disordered" evidence="3">
    <location>
        <begin position="1"/>
        <end position="20"/>
    </location>
</feature>
<dbReference type="InterPro" id="IPR029069">
    <property type="entry name" value="HotDog_dom_sf"/>
</dbReference>
<protein>
    <submittedName>
        <fullName evidence="5">PaaI family thioesterase</fullName>
        <ecNumber evidence="5">3.1.2.-</ecNumber>
    </submittedName>
</protein>
<dbReference type="PANTHER" id="PTHR43240">
    <property type="entry name" value="1,4-DIHYDROXY-2-NAPHTHOYL-COA THIOESTERASE 1"/>
    <property type="match status" value="1"/>
</dbReference>
<feature type="domain" description="Thioesterase" evidence="4">
    <location>
        <begin position="55"/>
        <end position="131"/>
    </location>
</feature>
<gene>
    <name evidence="5" type="ORF">Q8814_16040</name>
</gene>
<dbReference type="RefSeq" id="WP_330153004.1">
    <property type="nucleotide sequence ID" value="NZ_JAUZMZ010000090.1"/>
</dbReference>
<evidence type="ECO:0000256" key="2">
    <source>
        <dbReference type="ARBA" id="ARBA00022801"/>
    </source>
</evidence>
<dbReference type="EMBL" id="JAUZMZ010000090">
    <property type="protein sequence ID" value="MEE2033610.1"/>
    <property type="molecule type" value="Genomic_DNA"/>
</dbReference>
<dbReference type="EC" id="3.1.2.-" evidence="5"/>
<dbReference type="PANTHER" id="PTHR43240:SF5">
    <property type="entry name" value="1,4-DIHYDROXY-2-NAPHTHOYL-COA THIOESTERASE 1"/>
    <property type="match status" value="1"/>
</dbReference>